<evidence type="ECO:0000259" key="2">
    <source>
        <dbReference type="Pfam" id="PF03900"/>
    </source>
</evidence>
<dbReference type="Proteomes" id="UP000248544">
    <property type="component" value="Unassembled WGS sequence"/>
</dbReference>
<reference evidence="3 4" key="1">
    <citation type="submission" date="2018-01" db="EMBL/GenBank/DDBJ databases">
        <title>Draft genome sequence of Sphaerisporangium sp. 7K107.</title>
        <authorList>
            <person name="Sahin N."/>
            <person name="Saygin H."/>
            <person name="Ay H."/>
        </authorList>
    </citation>
    <scope>NUCLEOTIDE SEQUENCE [LARGE SCALE GENOMIC DNA]</scope>
    <source>
        <strain evidence="3 4">7K107</strain>
    </source>
</reference>
<dbReference type="AlphaFoldDB" id="A0A2W2GDM1"/>
<evidence type="ECO:0000256" key="1">
    <source>
        <dbReference type="SAM" id="MobiDB-lite"/>
    </source>
</evidence>
<dbReference type="PANTHER" id="PTHR11557">
    <property type="entry name" value="PORPHOBILINOGEN DEAMINASE"/>
    <property type="match status" value="1"/>
</dbReference>
<dbReference type="PROSITE" id="PS00533">
    <property type="entry name" value="PORPHOBILINOGEN_DEAM"/>
    <property type="match status" value="1"/>
</dbReference>
<proteinExistence type="predicted"/>
<dbReference type="EMBL" id="POUA01000101">
    <property type="protein sequence ID" value="PZG45962.1"/>
    <property type="molecule type" value="Genomic_DNA"/>
</dbReference>
<organism evidence="3 4">
    <name type="scientific">Spongiactinospora gelatinilytica</name>
    <dbReference type="NCBI Taxonomy" id="2666298"/>
    <lineage>
        <taxon>Bacteria</taxon>
        <taxon>Bacillati</taxon>
        <taxon>Actinomycetota</taxon>
        <taxon>Actinomycetes</taxon>
        <taxon>Streptosporangiales</taxon>
        <taxon>Streptosporangiaceae</taxon>
        <taxon>Spongiactinospora</taxon>
    </lineage>
</organism>
<sequence length="173" mass="18346">MPKMRDADGDRESHPTATSPSDHQRRPSSASLTPAASAPGRPTPSGLSRSPPRPIMCPAVGAGVIGVQCRTDDPGVVELLRLLDHAETRLHVRAERAMLHALQGHCNSPIAGHCTTTLDGQLSLIGMVFTREGGKFAYAHEWDAPTRPDELGGYVAAVLARKGARNIIAGIPH</sequence>
<accession>A0A2W2GDM1</accession>
<dbReference type="GO" id="GO:0004418">
    <property type="term" value="F:hydroxymethylbilane synthase activity"/>
    <property type="evidence" value="ECO:0007669"/>
    <property type="project" value="InterPro"/>
</dbReference>
<feature type="compositionally biased region" description="Basic and acidic residues" evidence="1">
    <location>
        <begin position="1"/>
        <end position="14"/>
    </location>
</feature>
<dbReference type="GO" id="GO:0005737">
    <property type="term" value="C:cytoplasm"/>
    <property type="evidence" value="ECO:0007669"/>
    <property type="project" value="TreeGrafter"/>
</dbReference>
<gene>
    <name evidence="3" type="ORF">C1I98_14995</name>
</gene>
<dbReference type="PANTHER" id="PTHR11557:SF0">
    <property type="entry name" value="PORPHOBILINOGEN DEAMINASE"/>
    <property type="match status" value="1"/>
</dbReference>
<feature type="domain" description="Porphobilinogen deaminase C-terminal" evidence="2">
    <location>
        <begin position="91"/>
        <end position="158"/>
    </location>
</feature>
<dbReference type="InterPro" id="IPR000860">
    <property type="entry name" value="HemC"/>
</dbReference>
<dbReference type="GO" id="GO:0006783">
    <property type="term" value="P:heme biosynthetic process"/>
    <property type="evidence" value="ECO:0007669"/>
    <property type="project" value="TreeGrafter"/>
</dbReference>
<dbReference type="Pfam" id="PF03900">
    <property type="entry name" value="Porphobil_deamC"/>
    <property type="match status" value="1"/>
</dbReference>
<dbReference type="InterPro" id="IPR022418">
    <property type="entry name" value="Porphobilinogen_deaminase_C"/>
</dbReference>
<evidence type="ECO:0000313" key="3">
    <source>
        <dbReference type="EMBL" id="PZG45962.1"/>
    </source>
</evidence>
<feature type="compositionally biased region" description="Low complexity" evidence="1">
    <location>
        <begin position="27"/>
        <end position="39"/>
    </location>
</feature>
<dbReference type="Gene3D" id="3.30.160.40">
    <property type="entry name" value="Porphobilinogen deaminase, C-terminal domain"/>
    <property type="match status" value="1"/>
</dbReference>
<comment type="caution">
    <text evidence="3">The sequence shown here is derived from an EMBL/GenBank/DDBJ whole genome shotgun (WGS) entry which is preliminary data.</text>
</comment>
<keyword evidence="4" id="KW-1185">Reference proteome</keyword>
<name>A0A2W2GDM1_9ACTN</name>
<evidence type="ECO:0000313" key="4">
    <source>
        <dbReference type="Proteomes" id="UP000248544"/>
    </source>
</evidence>
<dbReference type="InterPro" id="IPR022419">
    <property type="entry name" value="Porphobilin_deaminase_cofac_BS"/>
</dbReference>
<protein>
    <recommendedName>
        <fullName evidence="2">Porphobilinogen deaminase C-terminal domain-containing protein</fullName>
    </recommendedName>
</protein>
<dbReference type="InterPro" id="IPR036803">
    <property type="entry name" value="Porphobilinogen_deaminase_C_sf"/>
</dbReference>
<dbReference type="SUPFAM" id="SSF54782">
    <property type="entry name" value="Porphobilinogen deaminase (hydroxymethylbilane synthase), C-terminal domain"/>
    <property type="match status" value="1"/>
</dbReference>
<feature type="region of interest" description="Disordered" evidence="1">
    <location>
        <begin position="1"/>
        <end position="54"/>
    </location>
</feature>